<dbReference type="CDD" id="cd09272">
    <property type="entry name" value="RNase_HI_RT_Ty1"/>
    <property type="match status" value="1"/>
</dbReference>
<protein>
    <submittedName>
        <fullName evidence="1">Unnamed protein product</fullName>
    </submittedName>
</protein>
<dbReference type="EMBL" id="BSXT01000149">
    <property type="protein sequence ID" value="GMF19228.1"/>
    <property type="molecule type" value="Genomic_DNA"/>
</dbReference>
<dbReference type="PANTHER" id="PTHR11439:SF483">
    <property type="entry name" value="PEPTIDE SYNTHASE GLIP-LIKE, PUTATIVE (AFU_ORTHOLOGUE AFUA_3G12920)-RELATED"/>
    <property type="match status" value="1"/>
</dbReference>
<name>A0A9W6TTV4_9STRA</name>
<evidence type="ECO:0000313" key="1">
    <source>
        <dbReference type="EMBL" id="GMF19228.1"/>
    </source>
</evidence>
<proteinExistence type="predicted"/>
<reference evidence="1" key="1">
    <citation type="submission" date="2023-04" db="EMBL/GenBank/DDBJ databases">
        <title>Phytophthora fragariaefolia NBRC 109709.</title>
        <authorList>
            <person name="Ichikawa N."/>
            <person name="Sato H."/>
            <person name="Tonouchi N."/>
        </authorList>
    </citation>
    <scope>NUCLEOTIDE SEQUENCE</scope>
    <source>
        <strain evidence="1">NBRC 109709</strain>
    </source>
</reference>
<dbReference type="PANTHER" id="PTHR11439">
    <property type="entry name" value="GAG-POL-RELATED RETROTRANSPOSON"/>
    <property type="match status" value="1"/>
</dbReference>
<comment type="caution">
    <text evidence="1">The sequence shown here is derived from an EMBL/GenBank/DDBJ whole genome shotgun (WGS) entry which is preliminary data.</text>
</comment>
<accession>A0A9W6TTV4</accession>
<keyword evidence="2" id="KW-1185">Reference proteome</keyword>
<gene>
    <name evidence="1" type="ORF">Pfra01_000193800</name>
</gene>
<sequence length="228" mass="25855">MEEGMSPVQITAQPFDYRGLVGPLMYLVRGTRPDIANAVRELCKFLSCYNKTHCKVAQTVLKYLKGTSTYGLIFGGRYKEVQYEPYTDATFANANEIRKSVTDACNTWKSSRQDTVSLYTAQTELIAGSEGVKECEWLWYLLEELGFKRKRPIVCRCDNKGAISIIKDPVNHTSTKHINGFFRITHRILMHYKTIETTHGIQIGYGALQVSLHRCLGVPNGELIHVLK</sequence>
<dbReference type="AlphaFoldDB" id="A0A9W6TTV4"/>
<dbReference type="OrthoDB" id="115318at2759"/>
<evidence type="ECO:0000313" key="2">
    <source>
        <dbReference type="Proteomes" id="UP001165121"/>
    </source>
</evidence>
<dbReference type="Proteomes" id="UP001165121">
    <property type="component" value="Unassembled WGS sequence"/>
</dbReference>
<organism evidence="1 2">
    <name type="scientific">Phytophthora fragariaefolia</name>
    <dbReference type="NCBI Taxonomy" id="1490495"/>
    <lineage>
        <taxon>Eukaryota</taxon>
        <taxon>Sar</taxon>
        <taxon>Stramenopiles</taxon>
        <taxon>Oomycota</taxon>
        <taxon>Peronosporomycetes</taxon>
        <taxon>Peronosporales</taxon>
        <taxon>Peronosporaceae</taxon>
        <taxon>Phytophthora</taxon>
    </lineage>
</organism>